<dbReference type="GO" id="GO:0005524">
    <property type="term" value="F:ATP binding"/>
    <property type="evidence" value="ECO:0007669"/>
    <property type="project" value="InterPro"/>
</dbReference>
<accession>A0A2G5HU32</accession>
<dbReference type="Pfam" id="PF00069">
    <property type="entry name" value="Pkinase"/>
    <property type="match status" value="1"/>
</dbReference>
<feature type="domain" description="Protein kinase" evidence="2">
    <location>
        <begin position="95"/>
        <end position="400"/>
    </location>
</feature>
<feature type="region of interest" description="Disordered" evidence="1">
    <location>
        <begin position="422"/>
        <end position="487"/>
    </location>
</feature>
<dbReference type="Gene3D" id="1.10.510.10">
    <property type="entry name" value="Transferase(Phosphotransferase) domain 1"/>
    <property type="match status" value="1"/>
</dbReference>
<gene>
    <name evidence="3" type="ORF">CB0940_10311</name>
    <name evidence="4" type="ORF">RHO25_011681</name>
</gene>
<organism evidence="3 5">
    <name type="scientific">Cercospora beticola</name>
    <name type="common">Sugarbeet leaf spot fungus</name>
    <dbReference type="NCBI Taxonomy" id="122368"/>
    <lineage>
        <taxon>Eukaryota</taxon>
        <taxon>Fungi</taxon>
        <taxon>Dikarya</taxon>
        <taxon>Ascomycota</taxon>
        <taxon>Pezizomycotina</taxon>
        <taxon>Dothideomycetes</taxon>
        <taxon>Dothideomycetidae</taxon>
        <taxon>Mycosphaerellales</taxon>
        <taxon>Mycosphaerellaceae</taxon>
        <taxon>Cercospora</taxon>
    </lineage>
</organism>
<feature type="compositionally biased region" description="Polar residues" evidence="1">
    <location>
        <begin position="26"/>
        <end position="43"/>
    </location>
</feature>
<feature type="compositionally biased region" description="Basic residues" evidence="1">
    <location>
        <begin position="1"/>
        <end position="16"/>
    </location>
</feature>
<keyword evidence="6" id="KW-1185">Reference proteome</keyword>
<dbReference type="PANTHER" id="PTHR24361">
    <property type="entry name" value="MITOGEN-ACTIVATED KINASE KINASE KINASE"/>
    <property type="match status" value="1"/>
</dbReference>
<dbReference type="GO" id="GO:0005737">
    <property type="term" value="C:cytoplasm"/>
    <property type="evidence" value="ECO:0007669"/>
    <property type="project" value="TreeGrafter"/>
</dbReference>
<dbReference type="SMART" id="SM00220">
    <property type="entry name" value="S_TKc"/>
    <property type="match status" value="1"/>
</dbReference>
<dbReference type="InterPro" id="IPR008271">
    <property type="entry name" value="Ser/Thr_kinase_AS"/>
</dbReference>
<feature type="compositionally biased region" description="Polar residues" evidence="1">
    <location>
        <begin position="459"/>
        <end position="470"/>
    </location>
</feature>
<dbReference type="EMBL" id="LKMD01000103">
    <property type="protein sequence ID" value="PIA95722.1"/>
    <property type="molecule type" value="Genomic_DNA"/>
</dbReference>
<dbReference type="InterPro" id="IPR000719">
    <property type="entry name" value="Prot_kinase_dom"/>
</dbReference>
<sequence>MARSHAHLPSNRRRRSSGSPNRNSNQTGFTGSKRTVGSSLSRSTTIADKAAYPTSSRSLLEFRACPTPFYYAEPSDIAAERRLVCHGHKPVNPRLPDMEMTDSGGRWNLFCARFKDSYGRDDWLAVKQAPLRWFNSKEDAFSEYELLKTLDHPHIIVTVGAYTKETVYGQVNVGALLYPLAPSNLATRIKLCSQHNELESEQGGKHWQIADDAHRFIPFFACICDALSYLHRLDQPVKHKDIKTENILIDKSETVILADFDRAQKYPSREAAISQGPGDRTNRFASAAVMRQENRGFDRDVAPLGFVFVEMATVVLGETSYHMNAHCKRENWFENLGDGLLDSWIEHLRQKSRDYPQRIPSDFTRIPGRLLIDTFLDIIKEMAHADINEQDVLEKALDFFRKLPDKACKHCGPEAVHEKALRDDEASVVNDSESTQSRKRDTLIVPGPALDRSSLRPVNGTSETAPTHASGNEMEHNANGQPKIKVSRTNTSSENDALYLVGNHAVESDDLTIGSEVKSTSSHDAATGHESSTPQLHSNPPTIATESEDLNPFETSSSEDSVPRVLRIGSDFSSVSNIEGIIVCIKESRTKPSKLKLKQAIGRDMKGNEVRIVPLYRDRQRQRYVKLWNSHDYLLKKQLPRHARILFRMGLLRTMLLVVPEVVQCV</sequence>
<dbReference type="PROSITE" id="PS00108">
    <property type="entry name" value="PROTEIN_KINASE_ST"/>
    <property type="match status" value="1"/>
</dbReference>
<dbReference type="InterPro" id="IPR053235">
    <property type="entry name" value="Ser_Thr_kinase"/>
</dbReference>
<name>A0A2G5HU32_CERBT</name>
<feature type="compositionally biased region" description="Polar residues" evidence="1">
    <location>
        <begin position="517"/>
        <end position="545"/>
    </location>
</feature>
<evidence type="ECO:0000256" key="1">
    <source>
        <dbReference type="SAM" id="MobiDB-lite"/>
    </source>
</evidence>
<dbReference type="InterPro" id="IPR011009">
    <property type="entry name" value="Kinase-like_dom_sf"/>
</dbReference>
<dbReference type="Proteomes" id="UP001302367">
    <property type="component" value="Chromosome 8"/>
</dbReference>
<evidence type="ECO:0000313" key="6">
    <source>
        <dbReference type="Proteomes" id="UP001302367"/>
    </source>
</evidence>
<feature type="region of interest" description="Disordered" evidence="1">
    <location>
        <begin position="1"/>
        <end position="43"/>
    </location>
</feature>
<feature type="region of interest" description="Disordered" evidence="1">
    <location>
        <begin position="515"/>
        <end position="560"/>
    </location>
</feature>
<reference evidence="4 6" key="2">
    <citation type="submission" date="2023-09" db="EMBL/GenBank/DDBJ databases">
        <title>Complete-Gapless Cercospora beticola genome.</title>
        <authorList>
            <person name="Wyatt N.A."/>
            <person name="Spanner R.E."/>
            <person name="Bolton M.D."/>
        </authorList>
    </citation>
    <scope>NUCLEOTIDE SEQUENCE [LARGE SCALE GENOMIC DNA]</scope>
    <source>
        <strain evidence="4">Cb09-40</strain>
    </source>
</reference>
<evidence type="ECO:0000259" key="2">
    <source>
        <dbReference type="PROSITE" id="PS50011"/>
    </source>
</evidence>
<dbReference type="OrthoDB" id="4062651at2759"/>
<dbReference type="EMBL" id="CP134191">
    <property type="protein sequence ID" value="WPB07021.1"/>
    <property type="molecule type" value="Genomic_DNA"/>
</dbReference>
<dbReference type="Proteomes" id="UP000230605">
    <property type="component" value="Chromosome 8"/>
</dbReference>
<dbReference type="PROSITE" id="PS50011">
    <property type="entry name" value="PROTEIN_KINASE_DOM"/>
    <property type="match status" value="1"/>
</dbReference>
<reference evidence="3 5" key="1">
    <citation type="submission" date="2015-10" db="EMBL/GenBank/DDBJ databases">
        <title>The cercosporin biosynthetic gene cluster was horizontally transferred to several fungal lineages and shown to be expanded in Cercospora beticola based on microsynteny with recipient genomes.</title>
        <authorList>
            <person name="De Jonge R."/>
            <person name="Ebert M.K."/>
            <person name="Suttle J.C."/>
            <person name="Jurick Ii W.M."/>
            <person name="Secor G.A."/>
            <person name="Thomma B.P."/>
            <person name="Van De Peer Y."/>
            <person name="Bolton M.D."/>
        </authorList>
    </citation>
    <scope>NUCLEOTIDE SEQUENCE [LARGE SCALE GENOMIC DNA]</scope>
    <source>
        <strain evidence="3 5">09-40</strain>
    </source>
</reference>
<dbReference type="SUPFAM" id="SSF56112">
    <property type="entry name" value="Protein kinase-like (PK-like)"/>
    <property type="match status" value="1"/>
</dbReference>
<evidence type="ECO:0000313" key="3">
    <source>
        <dbReference type="EMBL" id="PIA95722.1"/>
    </source>
</evidence>
<protein>
    <recommendedName>
        <fullName evidence="2">Protein kinase domain-containing protein</fullName>
    </recommendedName>
</protein>
<dbReference type="AlphaFoldDB" id="A0A2G5HU32"/>
<evidence type="ECO:0000313" key="5">
    <source>
        <dbReference type="Proteomes" id="UP000230605"/>
    </source>
</evidence>
<proteinExistence type="predicted"/>
<dbReference type="GO" id="GO:0004674">
    <property type="term" value="F:protein serine/threonine kinase activity"/>
    <property type="evidence" value="ECO:0007669"/>
    <property type="project" value="TreeGrafter"/>
</dbReference>
<evidence type="ECO:0000313" key="4">
    <source>
        <dbReference type="EMBL" id="WPB07021.1"/>
    </source>
</evidence>